<reference evidence="1" key="1">
    <citation type="submission" date="2018-02" db="EMBL/GenBank/DDBJ databases">
        <title>Rhizophora mucronata_Transcriptome.</title>
        <authorList>
            <person name="Meera S.P."/>
            <person name="Sreeshan A."/>
            <person name="Augustine A."/>
        </authorList>
    </citation>
    <scope>NUCLEOTIDE SEQUENCE</scope>
    <source>
        <tissue evidence="1">Leaf</tissue>
    </source>
</reference>
<proteinExistence type="predicted"/>
<evidence type="ECO:0000313" key="1">
    <source>
        <dbReference type="EMBL" id="MBX47341.1"/>
    </source>
</evidence>
<dbReference type="AlphaFoldDB" id="A0A2P2NY61"/>
<sequence>MRLIWNISKEMGKIKDIENRCNVHLHNSFTRFTQIV</sequence>
<accession>A0A2P2NY61</accession>
<organism evidence="1">
    <name type="scientific">Rhizophora mucronata</name>
    <name type="common">Asiatic mangrove</name>
    <dbReference type="NCBI Taxonomy" id="61149"/>
    <lineage>
        <taxon>Eukaryota</taxon>
        <taxon>Viridiplantae</taxon>
        <taxon>Streptophyta</taxon>
        <taxon>Embryophyta</taxon>
        <taxon>Tracheophyta</taxon>
        <taxon>Spermatophyta</taxon>
        <taxon>Magnoliopsida</taxon>
        <taxon>eudicotyledons</taxon>
        <taxon>Gunneridae</taxon>
        <taxon>Pentapetalae</taxon>
        <taxon>rosids</taxon>
        <taxon>fabids</taxon>
        <taxon>Malpighiales</taxon>
        <taxon>Rhizophoraceae</taxon>
        <taxon>Rhizophora</taxon>
    </lineage>
</organism>
<dbReference type="EMBL" id="GGEC01066857">
    <property type="protein sequence ID" value="MBX47341.1"/>
    <property type="molecule type" value="Transcribed_RNA"/>
</dbReference>
<name>A0A2P2NY61_RHIMU</name>
<protein>
    <submittedName>
        <fullName evidence="1">Uncharacterized protein</fullName>
    </submittedName>
</protein>